<dbReference type="PANTHER" id="PTHR31920:SF37">
    <property type="entry name" value="B3 DOMAIN-CONTAINING TRANSCRIPTION FACTOR VRN1"/>
    <property type="match status" value="1"/>
</dbReference>
<dbReference type="InterPro" id="IPR015300">
    <property type="entry name" value="DNA-bd_pseudobarrel_sf"/>
</dbReference>
<dbReference type="Proteomes" id="UP000327013">
    <property type="component" value="Chromosome 6"/>
</dbReference>
<dbReference type="PROSITE" id="PS50863">
    <property type="entry name" value="B3"/>
    <property type="match status" value="2"/>
</dbReference>
<sequence>MIPVKFVMEFGDELSDVATLTAPNCHFWQVGLKKENMEIWFDNGWQEFMEYHSIHYGYFLVFKYEGNSKFHVLVFDNTATEIQYPRSKNCKLEDEVGKLMENETSNSIKLFPKHVEGRQRAVQAAKMLKPTSPSFMAFVRPYHISRRGYLYVPRLFAGKYLRGNQFVKLQTCDGKQWRAWCCGYGGNSKSAKRVGWCRFRKDNDLEEGDVCVFELIKRNPVVLKVSIFHLAEYEVN</sequence>
<protein>
    <recommendedName>
        <fullName evidence="6">TF-B3 domain-containing protein</fullName>
    </recommendedName>
</protein>
<accession>A0A5N6RES0</accession>
<dbReference type="GO" id="GO:0003677">
    <property type="term" value="F:DNA binding"/>
    <property type="evidence" value="ECO:0007669"/>
    <property type="project" value="UniProtKB-KW"/>
</dbReference>
<dbReference type="EMBL" id="CM017326">
    <property type="protein sequence ID" value="KAE8077329.1"/>
    <property type="molecule type" value="Genomic_DNA"/>
</dbReference>
<keyword evidence="8" id="KW-1185">Reference proteome</keyword>
<feature type="domain" description="TF-B3" evidence="6">
    <location>
        <begin position="135"/>
        <end position="231"/>
    </location>
</feature>
<keyword evidence="5" id="KW-0539">Nucleus</keyword>
<evidence type="ECO:0000259" key="6">
    <source>
        <dbReference type="PROSITE" id="PS50863"/>
    </source>
</evidence>
<dbReference type="AlphaFoldDB" id="A0A5N6RES0"/>
<dbReference type="Gene3D" id="2.40.330.10">
    <property type="entry name" value="DNA-binding pseudobarrel domain"/>
    <property type="match status" value="2"/>
</dbReference>
<name>A0A5N6RES0_9ROSI</name>
<proteinExistence type="predicted"/>
<evidence type="ECO:0000313" key="8">
    <source>
        <dbReference type="Proteomes" id="UP000327013"/>
    </source>
</evidence>
<evidence type="ECO:0000313" key="7">
    <source>
        <dbReference type="EMBL" id="KAE8077329.1"/>
    </source>
</evidence>
<dbReference type="CDD" id="cd10017">
    <property type="entry name" value="B3_DNA"/>
    <property type="match status" value="2"/>
</dbReference>
<comment type="subcellular location">
    <subcellularLocation>
        <location evidence="1">Nucleus</location>
    </subcellularLocation>
</comment>
<dbReference type="OrthoDB" id="623918at2759"/>
<dbReference type="Pfam" id="PF02362">
    <property type="entry name" value="B3"/>
    <property type="match status" value="2"/>
</dbReference>
<dbReference type="SMART" id="SM01019">
    <property type="entry name" value="B3"/>
    <property type="match status" value="2"/>
</dbReference>
<dbReference type="SUPFAM" id="SSF101936">
    <property type="entry name" value="DNA-binding pseudobarrel domain"/>
    <property type="match status" value="2"/>
</dbReference>
<feature type="domain" description="TF-B3" evidence="6">
    <location>
        <begin position="1"/>
        <end position="78"/>
    </location>
</feature>
<dbReference type="InterPro" id="IPR050655">
    <property type="entry name" value="Plant_B3_domain"/>
</dbReference>
<keyword evidence="2" id="KW-0805">Transcription regulation</keyword>
<reference evidence="7 8" key="1">
    <citation type="submission" date="2019-06" db="EMBL/GenBank/DDBJ databases">
        <title>A chromosomal-level reference genome of Carpinus fangiana (Coryloideae, Betulaceae).</title>
        <authorList>
            <person name="Yang X."/>
            <person name="Wang Z."/>
            <person name="Zhang L."/>
            <person name="Hao G."/>
            <person name="Liu J."/>
            <person name="Yang Y."/>
        </authorList>
    </citation>
    <scope>NUCLEOTIDE SEQUENCE [LARGE SCALE GENOMIC DNA]</scope>
    <source>
        <strain evidence="7">Cfa_2016G</strain>
        <tissue evidence="7">Leaf</tissue>
    </source>
</reference>
<gene>
    <name evidence="7" type="ORF">FH972_015901</name>
</gene>
<evidence type="ECO:0000256" key="3">
    <source>
        <dbReference type="ARBA" id="ARBA00023125"/>
    </source>
</evidence>
<organism evidence="7 8">
    <name type="scientific">Carpinus fangiana</name>
    <dbReference type="NCBI Taxonomy" id="176857"/>
    <lineage>
        <taxon>Eukaryota</taxon>
        <taxon>Viridiplantae</taxon>
        <taxon>Streptophyta</taxon>
        <taxon>Embryophyta</taxon>
        <taxon>Tracheophyta</taxon>
        <taxon>Spermatophyta</taxon>
        <taxon>Magnoliopsida</taxon>
        <taxon>eudicotyledons</taxon>
        <taxon>Gunneridae</taxon>
        <taxon>Pentapetalae</taxon>
        <taxon>rosids</taxon>
        <taxon>fabids</taxon>
        <taxon>Fagales</taxon>
        <taxon>Betulaceae</taxon>
        <taxon>Carpinus</taxon>
    </lineage>
</organism>
<keyword evidence="3" id="KW-0238">DNA-binding</keyword>
<keyword evidence="4" id="KW-0804">Transcription</keyword>
<dbReference type="PANTHER" id="PTHR31920">
    <property type="entry name" value="B3 DOMAIN-CONTAINING"/>
    <property type="match status" value="1"/>
</dbReference>
<evidence type="ECO:0000256" key="2">
    <source>
        <dbReference type="ARBA" id="ARBA00023015"/>
    </source>
</evidence>
<evidence type="ECO:0000256" key="4">
    <source>
        <dbReference type="ARBA" id="ARBA00023163"/>
    </source>
</evidence>
<evidence type="ECO:0000256" key="5">
    <source>
        <dbReference type="ARBA" id="ARBA00023242"/>
    </source>
</evidence>
<evidence type="ECO:0000256" key="1">
    <source>
        <dbReference type="ARBA" id="ARBA00004123"/>
    </source>
</evidence>
<dbReference type="InterPro" id="IPR003340">
    <property type="entry name" value="B3_DNA-bd"/>
</dbReference>
<dbReference type="GO" id="GO:0005634">
    <property type="term" value="C:nucleus"/>
    <property type="evidence" value="ECO:0007669"/>
    <property type="project" value="UniProtKB-SubCell"/>
</dbReference>